<dbReference type="AlphaFoldDB" id="A0A2R5FWI6"/>
<protein>
    <submittedName>
        <fullName evidence="1">Peptidase T2 asparaginase 2</fullName>
    </submittedName>
</protein>
<accession>A0A2R5FWI6</accession>
<sequence length="74" mass="8133">MVLAKTAIDFLSEDRHPEEAAQMAIDTLVSQVKGEAGCILIDRQGRVGWAYNSSHMACAYMTEGQDKVAVFTKK</sequence>
<evidence type="ECO:0000313" key="2">
    <source>
        <dbReference type="Proteomes" id="UP000245124"/>
    </source>
</evidence>
<dbReference type="GO" id="GO:0016787">
    <property type="term" value="F:hydrolase activity"/>
    <property type="evidence" value="ECO:0007669"/>
    <property type="project" value="InterPro"/>
</dbReference>
<organism evidence="1 2">
    <name type="scientific">Nostoc commune NIES-4072</name>
    <dbReference type="NCBI Taxonomy" id="2005467"/>
    <lineage>
        <taxon>Bacteria</taxon>
        <taxon>Bacillati</taxon>
        <taxon>Cyanobacteriota</taxon>
        <taxon>Cyanophyceae</taxon>
        <taxon>Nostocales</taxon>
        <taxon>Nostocaceae</taxon>
        <taxon>Nostoc</taxon>
    </lineage>
</organism>
<dbReference type="InterPro" id="IPR029055">
    <property type="entry name" value="Ntn_hydrolases_N"/>
</dbReference>
<dbReference type="InterPro" id="IPR000246">
    <property type="entry name" value="Peptidase_T2"/>
</dbReference>
<name>A0A2R5FWI6_NOSCO</name>
<keyword evidence="2" id="KW-1185">Reference proteome</keyword>
<dbReference type="EMBL" id="BDUD01000001">
    <property type="protein sequence ID" value="GBG20603.1"/>
    <property type="molecule type" value="Genomic_DNA"/>
</dbReference>
<reference evidence="1 2" key="1">
    <citation type="submission" date="2017-06" db="EMBL/GenBank/DDBJ databases">
        <title>Genome sequencing of cyanobaciteial culture collection at National Institute for Environmental Studies (NIES).</title>
        <authorList>
            <person name="Hirose Y."/>
            <person name="Shimura Y."/>
            <person name="Fujisawa T."/>
            <person name="Nakamura Y."/>
            <person name="Kawachi M."/>
        </authorList>
    </citation>
    <scope>NUCLEOTIDE SEQUENCE [LARGE SCALE GENOMIC DNA]</scope>
    <source>
        <strain evidence="1 2">NIES-4072</strain>
    </source>
</reference>
<dbReference type="Proteomes" id="UP000245124">
    <property type="component" value="Unassembled WGS sequence"/>
</dbReference>
<dbReference type="Gene3D" id="3.60.20.30">
    <property type="entry name" value="(Glycosyl)asparaginase"/>
    <property type="match status" value="1"/>
</dbReference>
<gene>
    <name evidence="1" type="ORF">NIES4072_42840</name>
</gene>
<dbReference type="Pfam" id="PF01112">
    <property type="entry name" value="Asparaginase_2"/>
    <property type="match status" value="1"/>
</dbReference>
<evidence type="ECO:0000313" key="1">
    <source>
        <dbReference type="EMBL" id="GBG20603.1"/>
    </source>
</evidence>
<proteinExistence type="predicted"/>
<comment type="caution">
    <text evidence="1">The sequence shown here is derived from an EMBL/GenBank/DDBJ whole genome shotgun (WGS) entry which is preliminary data.</text>
</comment>
<dbReference type="SUPFAM" id="SSF56235">
    <property type="entry name" value="N-terminal nucleophile aminohydrolases (Ntn hydrolases)"/>
    <property type="match status" value="1"/>
</dbReference>